<sequence length="325" mass="33795">MKLAALAGALTAFALAAPHSQAQTWPQRPITLIMPFPAGGPSDALARAVAAKMAGALKTSIVVENVGGAGGSIGLQRVARSAPDGYTIGFGTVGTHAANMLLYAKPAYDARGDFSPLGQIGSAPTVLLVKQGLPVKSFDEFAAYLKAHAGEMSYGSAGVGSISHLACLMLLTDLKADVVHVPYKGVAPAMTGLMGGETDFMCDQTTTVLPQVAGGRVRAIAMLTREPFDGLPGVVPAQASGLTAIDFRSWNGLFAPRGTPAQIVQQFNTAINDVLADPELVRQMGEVGVEFPERQANTPEQLAQQVDQALQSLTPLLQGERAQPH</sequence>
<protein>
    <submittedName>
        <fullName evidence="3">Putattive exported protein</fullName>
    </submittedName>
</protein>
<dbReference type="InterPro" id="IPR042100">
    <property type="entry name" value="Bug_dom1"/>
</dbReference>
<evidence type="ECO:0000256" key="1">
    <source>
        <dbReference type="ARBA" id="ARBA00006987"/>
    </source>
</evidence>
<organism evidence="3 4">
    <name type="scientific">Bordetella trematum</name>
    <dbReference type="NCBI Taxonomy" id="123899"/>
    <lineage>
        <taxon>Bacteria</taxon>
        <taxon>Pseudomonadati</taxon>
        <taxon>Pseudomonadota</taxon>
        <taxon>Betaproteobacteria</taxon>
        <taxon>Burkholderiales</taxon>
        <taxon>Alcaligenaceae</taxon>
        <taxon>Bordetella</taxon>
    </lineage>
</organism>
<evidence type="ECO:0000313" key="3">
    <source>
        <dbReference type="EMBL" id="SAI73998.1"/>
    </source>
</evidence>
<feature type="signal peptide" evidence="2">
    <location>
        <begin position="1"/>
        <end position="22"/>
    </location>
</feature>
<dbReference type="Proteomes" id="UP000076825">
    <property type="component" value="Chromosome 1"/>
</dbReference>
<feature type="chain" id="PRO_5009816880" evidence="2">
    <location>
        <begin position="23"/>
        <end position="325"/>
    </location>
</feature>
<comment type="similarity">
    <text evidence="1">Belongs to the UPF0065 (bug) family.</text>
</comment>
<dbReference type="Gene3D" id="3.40.190.150">
    <property type="entry name" value="Bordetella uptake gene, domain 1"/>
    <property type="match status" value="1"/>
</dbReference>
<evidence type="ECO:0000313" key="4">
    <source>
        <dbReference type="Proteomes" id="UP000076825"/>
    </source>
</evidence>
<keyword evidence="4" id="KW-1185">Reference proteome</keyword>
<dbReference type="AlphaFoldDB" id="A0A157SU70"/>
<dbReference type="RefSeq" id="WP_033534432.1">
    <property type="nucleotide sequence ID" value="NZ_CP016340.1"/>
</dbReference>
<evidence type="ECO:0000256" key="2">
    <source>
        <dbReference type="SAM" id="SignalP"/>
    </source>
</evidence>
<dbReference type="Gene3D" id="3.40.190.10">
    <property type="entry name" value="Periplasmic binding protein-like II"/>
    <property type="match status" value="1"/>
</dbReference>
<reference evidence="3 4" key="1">
    <citation type="submission" date="2016-04" db="EMBL/GenBank/DDBJ databases">
        <authorList>
            <consortium name="Pathogen Informatics"/>
        </authorList>
    </citation>
    <scope>NUCLEOTIDE SEQUENCE [LARGE SCALE GENOMIC DNA]</scope>
    <source>
        <strain evidence="3 4">H044680328</strain>
    </source>
</reference>
<dbReference type="PATRIC" id="fig|123899.6.peg.3933"/>
<dbReference type="OrthoDB" id="8678477at2"/>
<dbReference type="eggNOG" id="COG3181">
    <property type="taxonomic scope" value="Bacteria"/>
</dbReference>
<dbReference type="Pfam" id="PF03401">
    <property type="entry name" value="TctC"/>
    <property type="match status" value="1"/>
</dbReference>
<dbReference type="PIRSF" id="PIRSF017082">
    <property type="entry name" value="YflP"/>
    <property type="match status" value="1"/>
</dbReference>
<name>A0A157SU70_9BORD</name>
<dbReference type="PANTHER" id="PTHR42928">
    <property type="entry name" value="TRICARBOXYLATE-BINDING PROTEIN"/>
    <property type="match status" value="1"/>
</dbReference>
<keyword evidence="2" id="KW-0732">Signal</keyword>
<gene>
    <name evidence="3" type="ORF">SAMEA3906487_03935</name>
</gene>
<dbReference type="EMBL" id="LT546645">
    <property type="protein sequence ID" value="SAI73998.1"/>
    <property type="molecule type" value="Genomic_DNA"/>
</dbReference>
<accession>A0A157SU70</accession>
<dbReference type="SUPFAM" id="SSF53850">
    <property type="entry name" value="Periplasmic binding protein-like II"/>
    <property type="match status" value="1"/>
</dbReference>
<dbReference type="STRING" id="123899.SAMEA3906487_03935"/>
<dbReference type="KEGG" id="btrm:SAMEA390648703935"/>
<proteinExistence type="inferred from homology"/>
<dbReference type="InterPro" id="IPR005064">
    <property type="entry name" value="BUG"/>
</dbReference>
<dbReference type="GeneID" id="56588845"/>
<dbReference type="PANTHER" id="PTHR42928:SF5">
    <property type="entry name" value="BLR1237 PROTEIN"/>
    <property type="match status" value="1"/>
</dbReference>